<keyword evidence="2" id="KW-1185">Reference proteome</keyword>
<dbReference type="EnsemblMetazoa" id="tetur04g02850.1">
    <property type="protein sequence ID" value="tetur04g02850.1"/>
    <property type="gene ID" value="tetur04g02850"/>
</dbReference>
<proteinExistence type="predicted"/>
<dbReference type="Proteomes" id="UP000015104">
    <property type="component" value="Unassembled WGS sequence"/>
</dbReference>
<organism evidence="1 2">
    <name type="scientific">Tetranychus urticae</name>
    <name type="common">Two-spotted spider mite</name>
    <dbReference type="NCBI Taxonomy" id="32264"/>
    <lineage>
        <taxon>Eukaryota</taxon>
        <taxon>Metazoa</taxon>
        <taxon>Ecdysozoa</taxon>
        <taxon>Arthropoda</taxon>
        <taxon>Chelicerata</taxon>
        <taxon>Arachnida</taxon>
        <taxon>Acari</taxon>
        <taxon>Acariformes</taxon>
        <taxon>Trombidiformes</taxon>
        <taxon>Prostigmata</taxon>
        <taxon>Eleutherengona</taxon>
        <taxon>Raphignathae</taxon>
        <taxon>Tetranychoidea</taxon>
        <taxon>Tetranychidae</taxon>
        <taxon>Tetranychus</taxon>
    </lineage>
</organism>
<reference evidence="2" key="1">
    <citation type="submission" date="2011-08" db="EMBL/GenBank/DDBJ databases">
        <authorList>
            <person name="Rombauts S."/>
        </authorList>
    </citation>
    <scope>NUCLEOTIDE SEQUENCE</scope>
    <source>
        <strain evidence="2">London</strain>
    </source>
</reference>
<dbReference type="HOGENOM" id="CLU_3392786_0_0_1"/>
<protein>
    <submittedName>
        <fullName evidence="1">Uncharacterized protein</fullName>
    </submittedName>
</protein>
<name>T1K1W1_TETUR</name>
<dbReference type="EMBL" id="CAEY01001357">
    <property type="status" value="NOT_ANNOTATED_CDS"/>
    <property type="molecule type" value="Genomic_DNA"/>
</dbReference>
<reference evidence="1" key="2">
    <citation type="submission" date="2015-06" db="UniProtKB">
        <authorList>
            <consortium name="EnsemblMetazoa"/>
        </authorList>
    </citation>
    <scope>IDENTIFICATION</scope>
</reference>
<evidence type="ECO:0000313" key="2">
    <source>
        <dbReference type="Proteomes" id="UP000015104"/>
    </source>
</evidence>
<dbReference type="AlphaFoldDB" id="T1K1W1"/>
<evidence type="ECO:0000313" key="1">
    <source>
        <dbReference type="EnsemblMetazoa" id="tetur04g02850.1"/>
    </source>
</evidence>
<accession>T1K1W1</accession>
<sequence length="32" mass="3759">MEYKILGMCFSRFRTSVKTVPDQMTFIAKDKS</sequence>